<keyword evidence="2" id="KW-1185">Reference proteome</keyword>
<name>A0AAP2CIW4_9BACT</name>
<organism evidence="1 2">
    <name type="scientific">Litoribacter ruber</name>
    <dbReference type="NCBI Taxonomy" id="702568"/>
    <lineage>
        <taxon>Bacteria</taxon>
        <taxon>Pseudomonadati</taxon>
        <taxon>Bacteroidota</taxon>
        <taxon>Cytophagia</taxon>
        <taxon>Cytophagales</taxon>
        <taxon>Cyclobacteriaceae</taxon>
        <taxon>Litoribacter</taxon>
    </lineage>
</organism>
<dbReference type="EMBL" id="JAHCMY010000005">
    <property type="protein sequence ID" value="MBS9524504.1"/>
    <property type="molecule type" value="Genomic_DNA"/>
</dbReference>
<dbReference type="AlphaFoldDB" id="A0AAP2CIW4"/>
<gene>
    <name evidence="1" type="ORF">KI659_10800</name>
</gene>
<evidence type="ECO:0000313" key="1">
    <source>
        <dbReference type="EMBL" id="MBS9524504.1"/>
    </source>
</evidence>
<comment type="caution">
    <text evidence="1">The sequence shown here is derived from an EMBL/GenBank/DDBJ whole genome shotgun (WGS) entry which is preliminary data.</text>
</comment>
<accession>A0AAP2CIW4</accession>
<sequence length="153" mass="17817">MSLNRYYRYSNRKDEPRDRYKDAGFSGKQDFLNFSKSCEVNFLEAIDSHPNKAFTKACFNLLVLNHTYNAVTPDAGPLYSLLDYNAVFYYVKFDETGCFQIKRLDINLAEESPKAQSFLQYSYANNYAVVLDNSMLKGDYDTFEDVYEALLFK</sequence>
<dbReference type="Proteomes" id="UP001319104">
    <property type="component" value="Unassembled WGS sequence"/>
</dbReference>
<proteinExistence type="predicted"/>
<reference evidence="1 2" key="1">
    <citation type="submission" date="2021-05" db="EMBL/GenBank/DDBJ databases">
        <authorList>
            <person name="Zhang Z.D."/>
            <person name="Osman G."/>
        </authorList>
    </citation>
    <scope>NUCLEOTIDE SEQUENCE [LARGE SCALE GENOMIC DNA]</scope>
    <source>
        <strain evidence="1 2">KCTC 32217</strain>
    </source>
</reference>
<protein>
    <submittedName>
        <fullName evidence="1">Uncharacterized protein</fullName>
    </submittedName>
</protein>
<dbReference type="RefSeq" id="WP_213945362.1">
    <property type="nucleotide sequence ID" value="NZ_JAHBGI010000002.1"/>
</dbReference>
<evidence type="ECO:0000313" key="2">
    <source>
        <dbReference type="Proteomes" id="UP001319104"/>
    </source>
</evidence>